<organism evidence="1">
    <name type="scientific">Singulisphaera sp. Ch08</name>
    <dbReference type="NCBI Taxonomy" id="3120278"/>
    <lineage>
        <taxon>Bacteria</taxon>
        <taxon>Pseudomonadati</taxon>
        <taxon>Planctomycetota</taxon>
        <taxon>Planctomycetia</taxon>
        <taxon>Isosphaerales</taxon>
        <taxon>Isosphaeraceae</taxon>
        <taxon>Singulisphaera</taxon>
    </lineage>
</organism>
<dbReference type="GO" id="GO:0016829">
    <property type="term" value="F:lyase activity"/>
    <property type="evidence" value="ECO:0007669"/>
    <property type="project" value="UniProtKB-KW"/>
</dbReference>
<dbReference type="RefSeq" id="WP_406700154.1">
    <property type="nucleotide sequence ID" value="NZ_CP155447.1"/>
</dbReference>
<accession>A0AAU7CPU5</accession>
<keyword evidence="1" id="KW-0456">Lyase</keyword>
<sequence length="295" mass="33050">MMSNFIAGWIRFSLAIVTVLATSWNVALAQNQPSGLLFSERFEDAKLLSRGWYDGKSFTLVEDRPGSGNQSIQYHFTKGKLTPVDSSGVRRSIEPTDVVHLRFSIKLSSDWTWTGRPYGPHLLHFMTTENSKYHGPAHSHLTVYIEPVNGKLRLATQDIQNASQPHGLTQGQLKGGYNGQFFDSKDVLFDDGKWHTVEAMFKLNSLDLAKSTPNADGELRAWVDGKRVIERTDVVFRSTDFPTMKFNQFLMTPYFHHGVPHDQTLWIDNLAVGTERLGPVGNEAGVTDPKASDVP</sequence>
<gene>
    <name evidence="1" type="ORF">V5E97_15105</name>
</gene>
<protein>
    <submittedName>
        <fullName evidence="1">Heparin lyase I family protein</fullName>
    </submittedName>
</protein>
<dbReference type="Gene3D" id="2.60.120.200">
    <property type="match status" value="1"/>
</dbReference>
<dbReference type="EMBL" id="CP155447">
    <property type="protein sequence ID" value="XBH07315.1"/>
    <property type="molecule type" value="Genomic_DNA"/>
</dbReference>
<dbReference type="Pfam" id="PF14099">
    <property type="entry name" value="Polysacc_lyase"/>
    <property type="match status" value="1"/>
</dbReference>
<proteinExistence type="predicted"/>
<evidence type="ECO:0000313" key="1">
    <source>
        <dbReference type="EMBL" id="XBH07315.1"/>
    </source>
</evidence>
<name>A0AAU7CPU5_9BACT</name>
<dbReference type="AlphaFoldDB" id="A0AAU7CPU5"/>
<reference evidence="1" key="1">
    <citation type="submission" date="2024-05" db="EMBL/GenBank/DDBJ databases">
        <title>Planctomycetes of the genus Singulisphaera possess chitinolytic capabilities.</title>
        <authorList>
            <person name="Ivanova A."/>
        </authorList>
    </citation>
    <scope>NUCLEOTIDE SEQUENCE</scope>
    <source>
        <strain evidence="1">Ch08T</strain>
    </source>
</reference>
<dbReference type="InterPro" id="IPR025975">
    <property type="entry name" value="Polysacc_lyase"/>
</dbReference>